<sequence>MRETATLEVVSFPFGVKGGIYFARNSDFEGRLATFKDYSMRDDLHGA</sequence>
<dbReference type="Proteomes" id="UP001057291">
    <property type="component" value="Unassembled WGS sequence"/>
</dbReference>
<accession>A0AAV4LD36</accession>
<evidence type="ECO:0000313" key="1">
    <source>
        <dbReference type="EMBL" id="GIM45641.1"/>
    </source>
</evidence>
<dbReference type="AlphaFoldDB" id="A0AAV4LD36"/>
<name>A0AAV4LD36_9BACL</name>
<dbReference type="EMBL" id="BOQE01000001">
    <property type="protein sequence ID" value="GIM45641.1"/>
    <property type="molecule type" value="Genomic_DNA"/>
</dbReference>
<proteinExistence type="predicted"/>
<reference evidence="1" key="1">
    <citation type="journal article" date="2023" name="Int. J. Syst. Evol. Microbiol.">
        <title>Collibacillus ludicampi gen. nov., sp. nov., a new soil bacterium of the family Alicyclobacillaceae.</title>
        <authorList>
            <person name="Jojima T."/>
            <person name="Ioku Y."/>
            <person name="Fukuta Y."/>
            <person name="Shirasaka N."/>
            <person name="Matsumura Y."/>
            <person name="Mori M."/>
        </authorList>
    </citation>
    <scope>NUCLEOTIDE SEQUENCE</scope>
    <source>
        <strain evidence="1">TP075</strain>
    </source>
</reference>
<comment type="caution">
    <text evidence="1">The sequence shown here is derived from an EMBL/GenBank/DDBJ whole genome shotgun (WGS) entry which is preliminary data.</text>
</comment>
<gene>
    <name evidence="1" type="ORF">DNHGIG_11900</name>
</gene>
<keyword evidence="2" id="KW-1185">Reference proteome</keyword>
<organism evidence="1 2">
    <name type="scientific">Collibacillus ludicampi</name>
    <dbReference type="NCBI Taxonomy" id="2771369"/>
    <lineage>
        <taxon>Bacteria</taxon>
        <taxon>Bacillati</taxon>
        <taxon>Bacillota</taxon>
        <taxon>Bacilli</taxon>
        <taxon>Bacillales</taxon>
        <taxon>Alicyclobacillaceae</taxon>
        <taxon>Collibacillus</taxon>
    </lineage>
</organism>
<protein>
    <submittedName>
        <fullName evidence="1">Uncharacterized protein</fullName>
    </submittedName>
</protein>
<evidence type="ECO:0000313" key="2">
    <source>
        <dbReference type="Proteomes" id="UP001057291"/>
    </source>
</evidence>